<comment type="caution">
    <text evidence="1">The sequence shown here is derived from an EMBL/GenBank/DDBJ whole genome shotgun (WGS) entry which is preliminary data.</text>
</comment>
<gene>
    <name evidence="1" type="ORF">AV530_009762</name>
</gene>
<name>A0A1V4KAB5_PATFA</name>
<proteinExistence type="predicted"/>
<evidence type="ECO:0000313" key="2">
    <source>
        <dbReference type="Proteomes" id="UP000190648"/>
    </source>
</evidence>
<dbReference type="Proteomes" id="UP000190648">
    <property type="component" value="Unassembled WGS sequence"/>
</dbReference>
<evidence type="ECO:0000313" key="1">
    <source>
        <dbReference type="EMBL" id="OPJ81283.1"/>
    </source>
</evidence>
<protein>
    <submittedName>
        <fullName evidence="1">Uncharacterized protein</fullName>
    </submittedName>
</protein>
<sequence length="133" mass="14918">MKGRSDDSESHTDGAARHGPEVGFSLAEMHLLMCGGWEVAEELLQTSEEAEEDFWKEQQRSPFWELPKPEHLIIPLLDFGLCSPRRCSEVLLEETSNSAEVAFPGWNETRSHGRIIPPHLDPSPPLLCIAEQA</sequence>
<dbReference type="AlphaFoldDB" id="A0A1V4KAB5"/>
<reference evidence="1 2" key="1">
    <citation type="submission" date="2016-02" db="EMBL/GenBank/DDBJ databases">
        <title>Band-tailed pigeon sequencing and assembly.</title>
        <authorList>
            <person name="Soares A.E."/>
            <person name="Novak B.J."/>
            <person name="Rice E.S."/>
            <person name="O'Connell B."/>
            <person name="Chang D."/>
            <person name="Weber S."/>
            <person name="Shapiro B."/>
        </authorList>
    </citation>
    <scope>NUCLEOTIDE SEQUENCE [LARGE SCALE GENOMIC DNA]</scope>
    <source>
        <strain evidence="1">BTP2013</strain>
        <tissue evidence="1">Blood</tissue>
    </source>
</reference>
<keyword evidence="2" id="KW-1185">Reference proteome</keyword>
<organism evidence="1 2">
    <name type="scientific">Patagioenas fasciata monilis</name>
    <dbReference type="NCBI Taxonomy" id="372326"/>
    <lineage>
        <taxon>Eukaryota</taxon>
        <taxon>Metazoa</taxon>
        <taxon>Chordata</taxon>
        <taxon>Craniata</taxon>
        <taxon>Vertebrata</taxon>
        <taxon>Euteleostomi</taxon>
        <taxon>Archelosauria</taxon>
        <taxon>Archosauria</taxon>
        <taxon>Dinosauria</taxon>
        <taxon>Saurischia</taxon>
        <taxon>Theropoda</taxon>
        <taxon>Coelurosauria</taxon>
        <taxon>Aves</taxon>
        <taxon>Neognathae</taxon>
        <taxon>Neoaves</taxon>
        <taxon>Columbimorphae</taxon>
        <taxon>Columbiformes</taxon>
        <taxon>Columbidae</taxon>
        <taxon>Patagioenas</taxon>
    </lineage>
</organism>
<dbReference type="EMBL" id="LSYS01003973">
    <property type="protein sequence ID" value="OPJ81283.1"/>
    <property type="molecule type" value="Genomic_DNA"/>
</dbReference>
<accession>A0A1V4KAB5</accession>